<keyword evidence="2" id="KW-1185">Reference proteome</keyword>
<dbReference type="EMBL" id="CM023483">
    <property type="protein sequence ID" value="KAH6934961.1"/>
    <property type="molecule type" value="Genomic_DNA"/>
</dbReference>
<protein>
    <submittedName>
        <fullName evidence="1">Uncharacterized protein</fullName>
    </submittedName>
</protein>
<gene>
    <name evidence="1" type="ORF">HPB50_002494</name>
</gene>
<dbReference type="Proteomes" id="UP000821845">
    <property type="component" value="Chromosome 3"/>
</dbReference>
<proteinExistence type="predicted"/>
<evidence type="ECO:0000313" key="2">
    <source>
        <dbReference type="Proteomes" id="UP000821845"/>
    </source>
</evidence>
<comment type="caution">
    <text evidence="1">The sequence shown here is derived from an EMBL/GenBank/DDBJ whole genome shotgun (WGS) entry which is preliminary data.</text>
</comment>
<reference evidence="1" key="1">
    <citation type="submission" date="2020-05" db="EMBL/GenBank/DDBJ databases">
        <title>Large-scale comparative analyses of tick genomes elucidate their genetic diversity and vector capacities.</title>
        <authorList>
            <person name="Jia N."/>
            <person name="Wang J."/>
            <person name="Shi W."/>
            <person name="Du L."/>
            <person name="Sun Y."/>
            <person name="Zhan W."/>
            <person name="Jiang J."/>
            <person name="Wang Q."/>
            <person name="Zhang B."/>
            <person name="Ji P."/>
            <person name="Sakyi L.B."/>
            <person name="Cui X."/>
            <person name="Yuan T."/>
            <person name="Jiang B."/>
            <person name="Yang W."/>
            <person name="Lam T.T.-Y."/>
            <person name="Chang Q."/>
            <person name="Ding S."/>
            <person name="Wang X."/>
            <person name="Zhu J."/>
            <person name="Ruan X."/>
            <person name="Zhao L."/>
            <person name="Wei J."/>
            <person name="Que T."/>
            <person name="Du C."/>
            <person name="Cheng J."/>
            <person name="Dai P."/>
            <person name="Han X."/>
            <person name="Huang E."/>
            <person name="Gao Y."/>
            <person name="Liu J."/>
            <person name="Shao H."/>
            <person name="Ye R."/>
            <person name="Li L."/>
            <person name="Wei W."/>
            <person name="Wang X."/>
            <person name="Wang C."/>
            <person name="Yang T."/>
            <person name="Huo Q."/>
            <person name="Li W."/>
            <person name="Guo W."/>
            <person name="Chen H."/>
            <person name="Zhou L."/>
            <person name="Ni X."/>
            <person name="Tian J."/>
            <person name="Zhou Y."/>
            <person name="Sheng Y."/>
            <person name="Liu T."/>
            <person name="Pan Y."/>
            <person name="Xia L."/>
            <person name="Li J."/>
            <person name="Zhao F."/>
            <person name="Cao W."/>
        </authorList>
    </citation>
    <scope>NUCLEOTIDE SEQUENCE</scope>
    <source>
        <strain evidence="1">Hyas-2018</strain>
    </source>
</reference>
<name>A0ACB7SLP2_HYAAI</name>
<sequence length="703" mass="79631">MPVNFKTPLQAACPRALSSRVKVAVAIAAICTLLLLLLPLRSGLNHTDVRINLLAIRDRLARKQNHVISHKATEAITLGNASNKSFRAMSPVRVHTVNKRFIVNTAQCKIPDLDPLDPSVAEFVKKMPPVDCSTDFPNITFVKDKRIYINAAILPQVLRQHSLENVHCCYRPFFRNLKPQSDNDIVFHAECVPLQSGAKVPHEFVKVECYNRDVLFYVNYHAFVYLKGSYRRRFKELYRPEHPGYQYSVLIVGVDGVSRLNAHRQFPTTIRYLKDSMGAIEMYGYTKVGDNTFPNLVPLLTGLTERELTFGVWTEGEYLDSLPMLWKSFAAKGYSTLYAEDNPTLSTFNYVKQGFLVQPTDYYLRPFLSTCERELGHRKPLNCYLCIGAQSETEIVLDWLRSYEEVMLRWPSFAFVWINSATHDDFNGGSSVDHLYRSFLETLHNGGYLQNTIVLFISDHGFRWSPIRATHAGMLEDRLPSLFISFPPTFRRHHPDIMRNVHVNARRLTTPFDLHTTLASLGNFDGKPRPLDVDDYPDHLHSAVLERAINLFGEVPYNRTCEEAAIDGQWCACRESVAENPKSDAVARVATVLIDNINGFTAPHRNRCAPLKLAAVKSARVYVQDAAATSLDYVLHVETTPGGAIFEATVRTYNNGKPSNILGDVSRLNLYKGAADCMEIAHLKKFCSCTSLLKEPRRLNNVR</sequence>
<evidence type="ECO:0000313" key="1">
    <source>
        <dbReference type="EMBL" id="KAH6934961.1"/>
    </source>
</evidence>
<organism evidence="1 2">
    <name type="scientific">Hyalomma asiaticum</name>
    <name type="common">Tick</name>
    <dbReference type="NCBI Taxonomy" id="266040"/>
    <lineage>
        <taxon>Eukaryota</taxon>
        <taxon>Metazoa</taxon>
        <taxon>Ecdysozoa</taxon>
        <taxon>Arthropoda</taxon>
        <taxon>Chelicerata</taxon>
        <taxon>Arachnida</taxon>
        <taxon>Acari</taxon>
        <taxon>Parasitiformes</taxon>
        <taxon>Ixodida</taxon>
        <taxon>Ixodoidea</taxon>
        <taxon>Ixodidae</taxon>
        <taxon>Hyalomminae</taxon>
        <taxon>Hyalomma</taxon>
    </lineage>
</organism>
<accession>A0ACB7SLP2</accession>